<dbReference type="Proteomes" id="UP001307889">
    <property type="component" value="Chromosome 7"/>
</dbReference>
<keyword evidence="2" id="KW-1185">Reference proteome</keyword>
<accession>A0ABN7AW53</accession>
<sequence>MHDGCSGRVCESSARLETEVASIALKYPRQTSRPSCRRQEVDRAGNGGRRITTLVGLPSARQVHYLFAN</sequence>
<protein>
    <submittedName>
        <fullName evidence="1">Uncharacterized protein</fullName>
    </submittedName>
</protein>
<organism evidence="1 2">
    <name type="scientific">Nesidiocoris tenuis</name>
    <dbReference type="NCBI Taxonomy" id="355587"/>
    <lineage>
        <taxon>Eukaryota</taxon>
        <taxon>Metazoa</taxon>
        <taxon>Ecdysozoa</taxon>
        <taxon>Arthropoda</taxon>
        <taxon>Hexapoda</taxon>
        <taxon>Insecta</taxon>
        <taxon>Pterygota</taxon>
        <taxon>Neoptera</taxon>
        <taxon>Paraneoptera</taxon>
        <taxon>Hemiptera</taxon>
        <taxon>Heteroptera</taxon>
        <taxon>Panheteroptera</taxon>
        <taxon>Cimicomorpha</taxon>
        <taxon>Miridae</taxon>
        <taxon>Dicyphina</taxon>
        <taxon>Nesidiocoris</taxon>
    </lineage>
</organism>
<name>A0ABN7AW53_9HEMI</name>
<proteinExistence type="predicted"/>
<reference evidence="1 2" key="1">
    <citation type="submission" date="2023-09" db="EMBL/GenBank/DDBJ databases">
        <title>Nesidiocoris tenuis whole genome shotgun sequence.</title>
        <authorList>
            <person name="Shibata T."/>
            <person name="Shimoda M."/>
            <person name="Kobayashi T."/>
            <person name="Uehara T."/>
        </authorList>
    </citation>
    <scope>NUCLEOTIDE SEQUENCE [LARGE SCALE GENOMIC DNA]</scope>
    <source>
        <strain evidence="1 2">Japan</strain>
    </source>
</reference>
<dbReference type="EMBL" id="AP028915">
    <property type="protein sequence ID" value="BES96228.1"/>
    <property type="molecule type" value="Genomic_DNA"/>
</dbReference>
<gene>
    <name evidence="1" type="ORF">NTJ_09037</name>
</gene>
<evidence type="ECO:0000313" key="2">
    <source>
        <dbReference type="Proteomes" id="UP001307889"/>
    </source>
</evidence>
<evidence type="ECO:0000313" key="1">
    <source>
        <dbReference type="EMBL" id="BES96228.1"/>
    </source>
</evidence>